<feature type="domain" description="USP" evidence="9">
    <location>
        <begin position="348"/>
        <end position="958"/>
    </location>
</feature>
<keyword evidence="6" id="KW-0378">Hydrolase</keyword>
<organism evidence="11 12">
    <name type="scientific">Paramecium tetraurelia</name>
    <dbReference type="NCBI Taxonomy" id="5888"/>
    <lineage>
        <taxon>Eukaryota</taxon>
        <taxon>Sar</taxon>
        <taxon>Alveolata</taxon>
        <taxon>Ciliophora</taxon>
        <taxon>Intramacronucleata</taxon>
        <taxon>Oligohymenophorea</taxon>
        <taxon>Peniculida</taxon>
        <taxon>Parameciidae</taxon>
        <taxon>Paramecium</taxon>
    </lineage>
</organism>
<dbReference type="AlphaFoldDB" id="A0D513"/>
<feature type="domain" description="DUSP" evidence="10">
    <location>
        <begin position="9"/>
        <end position="136"/>
    </location>
</feature>
<dbReference type="PROSITE" id="PS51283">
    <property type="entry name" value="DUSP"/>
    <property type="match status" value="1"/>
</dbReference>
<dbReference type="GO" id="GO:0016579">
    <property type="term" value="P:protein deubiquitination"/>
    <property type="evidence" value="ECO:0007669"/>
    <property type="project" value="InterPro"/>
</dbReference>
<dbReference type="InterPro" id="IPR001394">
    <property type="entry name" value="Peptidase_C19_UCH"/>
</dbReference>
<dbReference type="STRING" id="5888.A0D513"/>
<dbReference type="EC" id="3.4.19.12" evidence="3"/>
<dbReference type="KEGG" id="ptm:GSPATT00013577001"/>
<dbReference type="OrthoDB" id="292964at2759"/>
<evidence type="ECO:0000259" key="10">
    <source>
        <dbReference type="PROSITE" id="PS51283"/>
    </source>
</evidence>
<dbReference type="FunCoup" id="A0D513">
    <property type="interactions" value="603"/>
</dbReference>
<sequence length="973" mass="113894">MSVSQQVADKLKRQALDFQVLMDSFQKRFQQDQNNQFYILSVKWLNLWKEYVSYEELLANKNPSRNFGKLNMDLINLDLEDKVERCLKYYPINTHPWNTFMKENLQENIDYIIVDKDIWQFFTTYYHGTPIVRMSNGTGIEKTVAVNLLKFKSTLLYPSVIRQIAMDRVQKQTFEKLNLQVDRSMKLKDYYNLLQKTVPTFTGNFAKDDNVRIWRYHSDQKDIQKALFADIQKQVASLEMNDEMSFDFNGDYIHYSIYETIEDVGILDNHLIIIEFKDEIKPWCIRNKAVQVEGKCENCQILKILNHPWCNAKAKDYNNHSMRCEKFGSDDDTIKGLTQQPNSIAGLAGLSNLGNTCFMNSGTQCISNTVPLTEYFLSNQYFDEINMDNPIGTKGQLVKRVGSLLKKLWYGEKSVVTPTNYKKAVGQFQPMFKGYHQHDSSELITFVLDGIHEDLNRVKKKPYVETKDSDGRTDFVVAKESWINHLARNQSIIVDLMYGQYKSTLKCPKCARLSITFDPYLMVQLGIPSQKKRTISFKYFDSFFNSTFKVIPFDKNKNLTLKEYYQVLGEELNDKPQNLFAYIANQYTSFELLKESRSIVEIRKSAKRQQLCFRTLSDQEAQIQNKLPIQFQNKYQDFQKNSYFQNGVFIFDGSNTRKQMHLQIFKHLKPLFTDHQDLDYETNVLNKYYSLLYKSNSNYWNPCSYCSVKNCNDCEVKFDDEPLEEIKKKVVTSDSQGLFEIIILWKESPYKNVKLGDIFDHYRSQNKFQIEQPQQQTTPFQNHGHSNQHSGSVSLADCLSFSQQPEQLNSENTWFCKVCQEHVQAYKSMQIYKAPQILIFTLKRFKASNRMFKQKLETFVDFPINGLDMTDYLINSKTPQEYENETEDDNGENNKQRVIYDLYAVSNHFGGLGGGHYTACAKNKYTKKWYNFDDSHVGEISEQQVITKSAYVLCYQLRTDESKNSQGQTIQQE</sequence>
<dbReference type="GO" id="GO:0004843">
    <property type="term" value="F:cysteine-type deubiquitinase activity"/>
    <property type="evidence" value="ECO:0007669"/>
    <property type="project" value="UniProtKB-EC"/>
</dbReference>
<dbReference type="PANTHER" id="PTHR21646:SF24">
    <property type="entry name" value="UBIQUITIN CARBOXYL-TERMINAL HYDROLASE"/>
    <property type="match status" value="1"/>
</dbReference>
<dbReference type="Pfam" id="PF00443">
    <property type="entry name" value="UCH"/>
    <property type="match status" value="1"/>
</dbReference>
<evidence type="ECO:0000256" key="4">
    <source>
        <dbReference type="ARBA" id="ARBA00022670"/>
    </source>
</evidence>
<dbReference type="InterPro" id="IPR018200">
    <property type="entry name" value="USP_CS"/>
</dbReference>
<keyword evidence="5" id="KW-0833">Ubl conjugation pathway</keyword>
<evidence type="ECO:0000313" key="11">
    <source>
        <dbReference type="EMBL" id="CAK78130.1"/>
    </source>
</evidence>
<reference evidence="11 12" key="1">
    <citation type="journal article" date="2006" name="Nature">
        <title>Global trends of whole-genome duplications revealed by the ciliate Paramecium tetraurelia.</title>
        <authorList>
            <consortium name="Genoscope"/>
            <person name="Aury J.-M."/>
            <person name="Jaillon O."/>
            <person name="Duret L."/>
            <person name="Noel B."/>
            <person name="Jubin C."/>
            <person name="Porcel B.M."/>
            <person name="Segurens B."/>
            <person name="Daubin V."/>
            <person name="Anthouard V."/>
            <person name="Aiach N."/>
            <person name="Arnaiz O."/>
            <person name="Billaut A."/>
            <person name="Beisson J."/>
            <person name="Blanc I."/>
            <person name="Bouhouche K."/>
            <person name="Camara F."/>
            <person name="Duharcourt S."/>
            <person name="Guigo R."/>
            <person name="Gogendeau D."/>
            <person name="Katinka M."/>
            <person name="Keller A.-M."/>
            <person name="Kissmehl R."/>
            <person name="Klotz C."/>
            <person name="Koll F."/>
            <person name="Le Moue A."/>
            <person name="Lepere C."/>
            <person name="Malinsky S."/>
            <person name="Nowacki M."/>
            <person name="Nowak J.K."/>
            <person name="Plattner H."/>
            <person name="Poulain J."/>
            <person name="Ruiz F."/>
            <person name="Serrano V."/>
            <person name="Zagulski M."/>
            <person name="Dessen P."/>
            <person name="Betermier M."/>
            <person name="Weissenbach J."/>
            <person name="Scarpelli C."/>
            <person name="Schachter V."/>
            <person name="Sperling L."/>
            <person name="Meyer E."/>
            <person name="Cohen J."/>
            <person name="Wincker P."/>
        </authorList>
    </citation>
    <scope>NUCLEOTIDE SEQUENCE [LARGE SCALE GENOMIC DNA]</scope>
    <source>
        <strain evidence="11 12">Stock d4-2</strain>
    </source>
</reference>
<dbReference type="HOGENOM" id="CLU_001060_7_1_1"/>
<dbReference type="InterPro" id="IPR050185">
    <property type="entry name" value="Ub_carboxyl-term_hydrolase"/>
</dbReference>
<dbReference type="PROSITE" id="PS00973">
    <property type="entry name" value="USP_2"/>
    <property type="match status" value="1"/>
</dbReference>
<dbReference type="InParanoid" id="A0D513"/>
<dbReference type="SUPFAM" id="SSF54001">
    <property type="entry name" value="Cysteine proteinases"/>
    <property type="match status" value="1"/>
</dbReference>
<evidence type="ECO:0000259" key="9">
    <source>
        <dbReference type="PROSITE" id="PS50235"/>
    </source>
</evidence>
<evidence type="ECO:0000256" key="6">
    <source>
        <dbReference type="ARBA" id="ARBA00022801"/>
    </source>
</evidence>
<protein>
    <recommendedName>
        <fullName evidence="3">ubiquitinyl hydrolase 1</fullName>
        <ecNumber evidence="3">3.4.19.12</ecNumber>
    </recommendedName>
</protein>
<evidence type="ECO:0000256" key="2">
    <source>
        <dbReference type="ARBA" id="ARBA00009085"/>
    </source>
</evidence>
<dbReference type="Gene3D" id="3.90.70.10">
    <property type="entry name" value="Cysteine proteinases"/>
    <property type="match status" value="2"/>
</dbReference>
<keyword evidence="12" id="KW-1185">Reference proteome</keyword>
<dbReference type="InterPro" id="IPR028889">
    <property type="entry name" value="USP"/>
</dbReference>
<keyword evidence="7" id="KW-0788">Thiol protease</keyword>
<evidence type="ECO:0000256" key="5">
    <source>
        <dbReference type="ARBA" id="ARBA00022786"/>
    </source>
</evidence>
<accession>A0D513</accession>
<proteinExistence type="inferred from homology"/>
<evidence type="ECO:0000256" key="1">
    <source>
        <dbReference type="ARBA" id="ARBA00000707"/>
    </source>
</evidence>
<dbReference type="RefSeq" id="XP_001445527.1">
    <property type="nucleotide sequence ID" value="XM_001445490.1"/>
</dbReference>
<gene>
    <name evidence="11" type="ORF">GSPATT00013577001</name>
</gene>
<dbReference type="OMA" id="FYILSVK"/>
<evidence type="ECO:0000256" key="8">
    <source>
        <dbReference type="SAM" id="MobiDB-lite"/>
    </source>
</evidence>
<dbReference type="PANTHER" id="PTHR21646">
    <property type="entry name" value="UBIQUITIN CARBOXYL-TERMINAL HYDROLASE"/>
    <property type="match status" value="1"/>
</dbReference>
<comment type="similarity">
    <text evidence="2">Belongs to the peptidase C19 family.</text>
</comment>
<dbReference type="PROSITE" id="PS50235">
    <property type="entry name" value="USP_3"/>
    <property type="match status" value="1"/>
</dbReference>
<dbReference type="InterPro" id="IPR038765">
    <property type="entry name" value="Papain-like_cys_pep_sf"/>
</dbReference>
<dbReference type="Pfam" id="PF06337">
    <property type="entry name" value="DUSP"/>
    <property type="match status" value="1"/>
</dbReference>
<dbReference type="EMBL" id="CT868296">
    <property type="protein sequence ID" value="CAK78130.1"/>
    <property type="molecule type" value="Genomic_DNA"/>
</dbReference>
<evidence type="ECO:0000313" key="12">
    <source>
        <dbReference type="Proteomes" id="UP000000600"/>
    </source>
</evidence>
<dbReference type="Gene3D" id="3.30.2230.10">
    <property type="entry name" value="DUSP-like"/>
    <property type="match status" value="1"/>
</dbReference>
<keyword evidence="4" id="KW-0645">Protease</keyword>
<feature type="region of interest" description="Disordered" evidence="8">
    <location>
        <begin position="771"/>
        <end position="791"/>
    </location>
</feature>
<dbReference type="Proteomes" id="UP000000600">
    <property type="component" value="Unassembled WGS sequence"/>
</dbReference>
<dbReference type="GeneID" id="5031312"/>
<dbReference type="GO" id="GO:0006508">
    <property type="term" value="P:proteolysis"/>
    <property type="evidence" value="ECO:0007669"/>
    <property type="project" value="UniProtKB-KW"/>
</dbReference>
<dbReference type="InterPro" id="IPR006615">
    <property type="entry name" value="Pept_C19_DUSP"/>
</dbReference>
<comment type="catalytic activity">
    <reaction evidence="1">
        <text>Thiol-dependent hydrolysis of ester, thioester, amide, peptide and isopeptide bonds formed by the C-terminal Gly of ubiquitin (a 76-residue protein attached to proteins as an intracellular targeting signal).</text>
        <dbReference type="EC" id="3.4.19.12"/>
    </reaction>
</comment>
<evidence type="ECO:0000256" key="3">
    <source>
        <dbReference type="ARBA" id="ARBA00012759"/>
    </source>
</evidence>
<dbReference type="eggNOG" id="KOG1870">
    <property type="taxonomic scope" value="Eukaryota"/>
</dbReference>
<name>A0D513_PARTE</name>
<evidence type="ECO:0000256" key="7">
    <source>
        <dbReference type="ARBA" id="ARBA00022807"/>
    </source>
</evidence>
<dbReference type="SUPFAM" id="SSF143791">
    <property type="entry name" value="DUSP-like"/>
    <property type="match status" value="1"/>
</dbReference>
<dbReference type="InterPro" id="IPR035927">
    <property type="entry name" value="DUSP-like_sf"/>
</dbReference>